<reference evidence="2" key="1">
    <citation type="journal article" date="2012" name="FEBS Lett.">
        <title>Genomic analysis of ICEVchBan8: An atypical genetic element in Vibrio cholerae.</title>
        <authorList>
            <person name="Taviani E."/>
            <person name="Spagnoletti M."/>
            <person name="Ceccarelli D."/>
            <person name="Haley B.J."/>
            <person name="Hasan N.A."/>
            <person name="Chen A."/>
            <person name="Colombo M.M."/>
            <person name="Huq A."/>
            <person name="Colwell R.R."/>
        </authorList>
    </citation>
    <scope>NUCLEOTIDE SEQUENCE</scope>
    <source>
        <strain evidence="2">MZ03</strain>
    </source>
</reference>
<evidence type="ECO:0000256" key="1">
    <source>
        <dbReference type="SAM" id="MobiDB-lite"/>
    </source>
</evidence>
<sequence>MPALKKSLAQPFQQSAPSYWAPDNNKKRPSGQISDGLGVIPPRTRLS</sequence>
<dbReference type="AlphaFoldDB" id="H9CJC9"/>
<feature type="region of interest" description="Disordered" evidence="1">
    <location>
        <begin position="1"/>
        <end position="47"/>
    </location>
</feature>
<protein>
    <submittedName>
        <fullName evidence="2">Uncharacterized protein</fullName>
    </submittedName>
</protein>
<proteinExistence type="predicted"/>
<organism evidence="2">
    <name type="scientific">Vibrio cholerae O37</name>
    <dbReference type="NCBI Taxonomy" id="185332"/>
    <lineage>
        <taxon>Bacteria</taxon>
        <taxon>Pseudomonadati</taxon>
        <taxon>Pseudomonadota</taxon>
        <taxon>Gammaproteobacteria</taxon>
        <taxon>Vibrionales</taxon>
        <taxon>Vibrionaceae</taxon>
        <taxon>Vibrio</taxon>
    </lineage>
</organism>
<accession>H9CJC9</accession>
<dbReference type="EMBL" id="JQ345361">
    <property type="protein sequence ID" value="AFD29024.1"/>
    <property type="molecule type" value="Genomic_DNA"/>
</dbReference>
<evidence type="ECO:0000313" key="2">
    <source>
        <dbReference type="EMBL" id="AFD29024.1"/>
    </source>
</evidence>
<name>H9CJC9_VIBCL</name>